<name>A0A5J4VRK2_9EUKA</name>
<feature type="compositionally biased region" description="Basic residues" evidence="1">
    <location>
        <begin position="59"/>
        <end position="68"/>
    </location>
</feature>
<evidence type="ECO:0000313" key="3">
    <source>
        <dbReference type="Proteomes" id="UP000324800"/>
    </source>
</evidence>
<feature type="compositionally biased region" description="Basic and acidic residues" evidence="1">
    <location>
        <begin position="42"/>
        <end position="58"/>
    </location>
</feature>
<reference evidence="2 3" key="1">
    <citation type="submission" date="2019-03" db="EMBL/GenBank/DDBJ databases">
        <title>Single cell metagenomics reveals metabolic interactions within the superorganism composed of flagellate Streblomastix strix and complex community of Bacteroidetes bacteria on its surface.</title>
        <authorList>
            <person name="Treitli S.C."/>
            <person name="Kolisko M."/>
            <person name="Husnik F."/>
            <person name="Keeling P."/>
            <person name="Hampl V."/>
        </authorList>
    </citation>
    <scope>NUCLEOTIDE SEQUENCE [LARGE SCALE GENOMIC DNA]</scope>
    <source>
        <strain evidence="2">ST1C</strain>
    </source>
</reference>
<proteinExistence type="predicted"/>
<sequence length="68" mass="7998">MQSPPKEKSAPPLSLPYLEVPPGKRRRRKIRKMELQPVPRVSQREAKGKNNNKTERERARKNHNKCAR</sequence>
<accession>A0A5J4VRK2</accession>
<evidence type="ECO:0000256" key="1">
    <source>
        <dbReference type="SAM" id="MobiDB-lite"/>
    </source>
</evidence>
<dbReference type="AlphaFoldDB" id="A0A5J4VRK2"/>
<feature type="region of interest" description="Disordered" evidence="1">
    <location>
        <begin position="1"/>
        <end position="68"/>
    </location>
</feature>
<comment type="caution">
    <text evidence="2">The sequence shown here is derived from an EMBL/GenBank/DDBJ whole genome shotgun (WGS) entry which is preliminary data.</text>
</comment>
<organism evidence="2 3">
    <name type="scientific">Streblomastix strix</name>
    <dbReference type="NCBI Taxonomy" id="222440"/>
    <lineage>
        <taxon>Eukaryota</taxon>
        <taxon>Metamonada</taxon>
        <taxon>Preaxostyla</taxon>
        <taxon>Oxymonadida</taxon>
        <taxon>Streblomastigidae</taxon>
        <taxon>Streblomastix</taxon>
    </lineage>
</organism>
<dbReference type="EMBL" id="SNRW01005340">
    <property type="protein sequence ID" value="KAA6385278.1"/>
    <property type="molecule type" value="Genomic_DNA"/>
</dbReference>
<protein>
    <submittedName>
        <fullName evidence="2">Uncharacterized protein</fullName>
    </submittedName>
</protein>
<evidence type="ECO:0000313" key="2">
    <source>
        <dbReference type="EMBL" id="KAA6385278.1"/>
    </source>
</evidence>
<gene>
    <name evidence="2" type="ORF">EZS28_019196</name>
</gene>
<dbReference type="Proteomes" id="UP000324800">
    <property type="component" value="Unassembled WGS sequence"/>
</dbReference>